<protein>
    <recommendedName>
        <fullName evidence="2">DUF8160 domain-containing protein</fullName>
    </recommendedName>
</protein>
<comment type="caution">
    <text evidence="3">The sequence shown here is derived from an EMBL/GenBank/DDBJ whole genome shotgun (WGS) entry which is preliminary data.</text>
</comment>
<proteinExistence type="predicted"/>
<dbReference type="EMBL" id="JBHSZI010000004">
    <property type="protein sequence ID" value="MFC7059866.1"/>
    <property type="molecule type" value="Genomic_DNA"/>
</dbReference>
<feature type="region of interest" description="Disordered" evidence="1">
    <location>
        <begin position="1"/>
        <end position="40"/>
    </location>
</feature>
<sequence length="118" mass="13642">MQQKANTVSESTDGKSSEPTESASSESDDQSEGSVKDERIGTYMYLQESQQKELKKVYNQIKAEYEYEYDTEFEKNRQFYPLVVEYGIQSLDSLDVSEIQERLESFTDSADRGGYKRD</sequence>
<name>A0ABD5W2S6_9EURY</name>
<evidence type="ECO:0000313" key="5">
    <source>
        <dbReference type="Proteomes" id="UP001596445"/>
    </source>
</evidence>
<dbReference type="RefSeq" id="WP_382187236.1">
    <property type="nucleotide sequence ID" value="NZ_JBHSZI010000004.1"/>
</dbReference>
<evidence type="ECO:0000313" key="3">
    <source>
        <dbReference type="EMBL" id="MFC7059866.1"/>
    </source>
</evidence>
<evidence type="ECO:0000256" key="1">
    <source>
        <dbReference type="SAM" id="MobiDB-lite"/>
    </source>
</evidence>
<dbReference type="Pfam" id="PF26492">
    <property type="entry name" value="DUF8160"/>
    <property type="match status" value="1"/>
</dbReference>
<evidence type="ECO:0000259" key="2">
    <source>
        <dbReference type="Pfam" id="PF26492"/>
    </source>
</evidence>
<feature type="domain" description="DUF8160" evidence="2">
    <location>
        <begin position="3"/>
        <end position="107"/>
    </location>
</feature>
<gene>
    <name evidence="3" type="ORF">ACFQQG_18740</name>
    <name evidence="4" type="ORF">ACFQQG_19205</name>
</gene>
<reference evidence="5" key="2">
    <citation type="journal article" date="2019" name="Int. J. Syst. Evol. Microbiol.">
        <title>The Global Catalogue of Microorganisms (GCM) 10K type strain sequencing project: providing services to taxonomists for standard genome sequencing and annotation.</title>
        <authorList>
            <consortium name="The Broad Institute Genomics Platform"/>
            <consortium name="The Broad Institute Genome Sequencing Center for Infectious Disease"/>
            <person name="Wu L."/>
            <person name="Ma J."/>
        </authorList>
    </citation>
    <scope>NUCLEOTIDE SEQUENCE [LARGE SCALE GENOMIC DNA]</scope>
    <source>
        <strain evidence="5">JCM 30072</strain>
    </source>
</reference>
<accession>A0ABD5W2S6</accession>
<reference evidence="3" key="3">
    <citation type="submission" date="2024-09" db="EMBL/GenBank/DDBJ databases">
        <authorList>
            <person name="Sun Q."/>
        </authorList>
    </citation>
    <scope>NUCLEOTIDE SEQUENCE</scope>
    <source>
        <strain evidence="3">CGMCC 1.12553</strain>
    </source>
</reference>
<reference evidence="3" key="1">
    <citation type="journal article" date="2014" name="Int. J. Syst. Evol. Microbiol.">
        <title>Complete genome sequence of Corynebacterium casei LMG S-19264T (=DSM 44701T), isolated from a smear-ripened cheese.</title>
        <authorList>
            <consortium name="US DOE Joint Genome Institute (JGI-PGF)"/>
            <person name="Walter F."/>
            <person name="Albersmeier A."/>
            <person name="Kalinowski J."/>
            <person name="Ruckert C."/>
        </authorList>
    </citation>
    <scope>NUCLEOTIDE SEQUENCE [LARGE SCALE GENOMIC DNA]</scope>
    <source>
        <strain evidence="3">CGMCC 1.12553</strain>
    </source>
</reference>
<feature type="compositionally biased region" description="Polar residues" evidence="1">
    <location>
        <begin position="1"/>
        <end position="11"/>
    </location>
</feature>
<dbReference type="InterPro" id="IPR058474">
    <property type="entry name" value="DUF8160"/>
</dbReference>
<organism evidence="3 5">
    <name type="scientific">Halovenus salina</name>
    <dbReference type="NCBI Taxonomy" id="1510225"/>
    <lineage>
        <taxon>Archaea</taxon>
        <taxon>Methanobacteriati</taxon>
        <taxon>Methanobacteriota</taxon>
        <taxon>Stenosarchaea group</taxon>
        <taxon>Halobacteria</taxon>
        <taxon>Halobacteriales</taxon>
        <taxon>Haloarculaceae</taxon>
        <taxon>Halovenus</taxon>
    </lineage>
</organism>
<keyword evidence="5" id="KW-1185">Reference proteome</keyword>
<evidence type="ECO:0000313" key="4">
    <source>
        <dbReference type="EMBL" id="MFC7059944.1"/>
    </source>
</evidence>
<dbReference type="AlphaFoldDB" id="A0ABD5W2S6"/>
<dbReference type="Proteomes" id="UP001596445">
    <property type="component" value="Unassembled WGS sequence"/>
</dbReference>
<dbReference type="EMBL" id="JBHSZI010000004">
    <property type="protein sequence ID" value="MFC7059944.1"/>
    <property type="molecule type" value="Genomic_DNA"/>
</dbReference>